<evidence type="ECO:0000256" key="2">
    <source>
        <dbReference type="ARBA" id="ARBA00009565"/>
    </source>
</evidence>
<feature type="transmembrane region" description="Helical" evidence="7">
    <location>
        <begin position="106"/>
        <end position="126"/>
    </location>
</feature>
<dbReference type="PANTHER" id="PTHR23320:SF128">
    <property type="entry name" value="MEMBRANE-SPANNING 4-DOMAINS SUBFAMILY A MEMBER 4A"/>
    <property type="match status" value="1"/>
</dbReference>
<feature type="transmembrane region" description="Helical" evidence="7">
    <location>
        <begin position="76"/>
        <end position="94"/>
    </location>
</feature>
<evidence type="ECO:0000256" key="1">
    <source>
        <dbReference type="ARBA" id="ARBA00004141"/>
    </source>
</evidence>
<evidence type="ECO:0000313" key="8">
    <source>
        <dbReference type="EMBL" id="KAF1388591.1"/>
    </source>
</evidence>
<dbReference type="EMBL" id="VHII01000007">
    <property type="protein sequence ID" value="KAF1388591.1"/>
    <property type="molecule type" value="Genomic_DNA"/>
</dbReference>
<feature type="transmembrane region" description="Helical" evidence="7">
    <location>
        <begin position="42"/>
        <end position="64"/>
    </location>
</feature>
<accession>A0A6A5EH52</accession>
<keyword evidence="5 7" id="KW-0472">Membrane</keyword>
<gene>
    <name evidence="8" type="ORF">PFLUV_G00091880</name>
</gene>
<dbReference type="Pfam" id="PF04103">
    <property type="entry name" value="CD20"/>
    <property type="match status" value="1"/>
</dbReference>
<dbReference type="GO" id="GO:0016020">
    <property type="term" value="C:membrane"/>
    <property type="evidence" value="ECO:0007669"/>
    <property type="project" value="UniProtKB-SubCell"/>
</dbReference>
<dbReference type="AlphaFoldDB" id="A0A6A5EH52"/>
<proteinExistence type="inferred from homology"/>
<dbReference type="OrthoDB" id="10071849at2759"/>
<comment type="caution">
    <text evidence="8">The sequence shown here is derived from an EMBL/GenBank/DDBJ whole genome shotgun (WGS) entry which is preliminary data.</text>
</comment>
<dbReference type="PANTHER" id="PTHR23320">
    <property type="entry name" value="MEMBRANE-SPANNING 4-DOMAINS SUBFAMILY A MS4A -RELATED"/>
    <property type="match status" value="1"/>
</dbReference>
<dbReference type="Proteomes" id="UP000465112">
    <property type="component" value="Chromosome 7"/>
</dbReference>
<sequence length="252" mass="27162">MSASTSITTEAGGVLVVTHVIPAPQGAATQNSAEKKNHREQLLALGTVQIMIGLAVFLFELAMIPDTYTLGMYSGAFVWAPLFDILSGSLMVCAGTSMNKCRVNGGVGLSVVAAVASGAATTIYVLDVLNVTGYLFQRYDSNHPYYYYHHNYYNDLSVTRGVLCVLAVFSFLGFMVSICVTVLGCKASPQSPDQQLIIMTNQSYEAASKTPETTPTQGALPRYEAPPIPATPPPSERDYKTLKPQEYNIDIV</sequence>
<organism evidence="8 9">
    <name type="scientific">Perca fluviatilis</name>
    <name type="common">European perch</name>
    <dbReference type="NCBI Taxonomy" id="8168"/>
    <lineage>
        <taxon>Eukaryota</taxon>
        <taxon>Metazoa</taxon>
        <taxon>Chordata</taxon>
        <taxon>Craniata</taxon>
        <taxon>Vertebrata</taxon>
        <taxon>Euteleostomi</taxon>
        <taxon>Actinopterygii</taxon>
        <taxon>Neopterygii</taxon>
        <taxon>Teleostei</taxon>
        <taxon>Neoteleostei</taxon>
        <taxon>Acanthomorphata</taxon>
        <taxon>Eupercaria</taxon>
        <taxon>Perciformes</taxon>
        <taxon>Percoidei</taxon>
        <taxon>Percidae</taxon>
        <taxon>Percinae</taxon>
        <taxon>Perca</taxon>
    </lineage>
</organism>
<evidence type="ECO:0008006" key="10">
    <source>
        <dbReference type="Google" id="ProtNLM"/>
    </source>
</evidence>
<evidence type="ECO:0000256" key="6">
    <source>
        <dbReference type="SAM" id="MobiDB-lite"/>
    </source>
</evidence>
<name>A0A6A5EH52_PERFL</name>
<keyword evidence="3 7" id="KW-0812">Transmembrane</keyword>
<keyword evidence="9" id="KW-1185">Reference proteome</keyword>
<evidence type="ECO:0000256" key="3">
    <source>
        <dbReference type="ARBA" id="ARBA00022692"/>
    </source>
</evidence>
<comment type="similarity">
    <text evidence="2">Belongs to the MS4A family.</text>
</comment>
<comment type="subcellular location">
    <subcellularLocation>
        <location evidence="1">Membrane</location>
        <topology evidence="1">Multi-pass membrane protein</topology>
    </subcellularLocation>
</comment>
<evidence type="ECO:0000256" key="5">
    <source>
        <dbReference type="ARBA" id="ARBA00023136"/>
    </source>
</evidence>
<feature type="transmembrane region" description="Helical" evidence="7">
    <location>
        <begin position="160"/>
        <end position="185"/>
    </location>
</feature>
<feature type="region of interest" description="Disordered" evidence="6">
    <location>
        <begin position="207"/>
        <end position="240"/>
    </location>
</feature>
<protein>
    <recommendedName>
        <fullName evidence="10">MARVEL domain-containing protein</fullName>
    </recommendedName>
</protein>
<evidence type="ECO:0000313" key="9">
    <source>
        <dbReference type="Proteomes" id="UP000465112"/>
    </source>
</evidence>
<reference evidence="8 9" key="1">
    <citation type="submission" date="2019-06" db="EMBL/GenBank/DDBJ databases">
        <title>A chromosome-scale genome assembly of the European perch, Perca fluviatilis.</title>
        <authorList>
            <person name="Roques C."/>
            <person name="Zahm M."/>
            <person name="Cabau C."/>
            <person name="Klopp C."/>
            <person name="Bouchez O."/>
            <person name="Donnadieu C."/>
            <person name="Kuhl H."/>
            <person name="Gislard M."/>
            <person name="Guendouz S."/>
            <person name="Journot L."/>
            <person name="Haffray P."/>
            <person name="Bestin A."/>
            <person name="Morvezen R."/>
            <person name="Feron R."/>
            <person name="Wen M."/>
            <person name="Jouanno E."/>
            <person name="Herpin A."/>
            <person name="Schartl M."/>
            <person name="Postlethwait J."/>
            <person name="Schaerlinger B."/>
            <person name="Chardard D."/>
            <person name="Lecocq T."/>
            <person name="Poncet C."/>
            <person name="Jaffrelo L."/>
            <person name="Lampietro C."/>
            <person name="Guiguen Y."/>
        </authorList>
    </citation>
    <scope>NUCLEOTIDE SEQUENCE [LARGE SCALE GENOMIC DNA]</scope>
    <source>
        <tissue evidence="8">Blood</tissue>
    </source>
</reference>
<dbReference type="InterPro" id="IPR030417">
    <property type="entry name" value="MS4A"/>
</dbReference>
<evidence type="ECO:0000256" key="7">
    <source>
        <dbReference type="SAM" id="Phobius"/>
    </source>
</evidence>
<feature type="compositionally biased region" description="Polar residues" evidence="6">
    <location>
        <begin position="207"/>
        <end position="217"/>
    </location>
</feature>
<dbReference type="InterPro" id="IPR007237">
    <property type="entry name" value="CD20-like"/>
</dbReference>
<evidence type="ECO:0000256" key="4">
    <source>
        <dbReference type="ARBA" id="ARBA00022989"/>
    </source>
</evidence>
<feature type="compositionally biased region" description="Pro residues" evidence="6">
    <location>
        <begin position="224"/>
        <end position="234"/>
    </location>
</feature>
<keyword evidence="4 7" id="KW-1133">Transmembrane helix</keyword>